<dbReference type="PANTHER" id="PTHR24043">
    <property type="entry name" value="SCAVENGER RECEPTOR CLASS F"/>
    <property type="match status" value="1"/>
</dbReference>
<dbReference type="SMART" id="SM00181">
    <property type="entry name" value="EGF"/>
    <property type="match status" value="8"/>
</dbReference>
<evidence type="ECO:0000256" key="4">
    <source>
        <dbReference type="SAM" id="MobiDB-lite"/>
    </source>
</evidence>
<feature type="region of interest" description="Disordered" evidence="4">
    <location>
        <begin position="592"/>
        <end position="620"/>
    </location>
</feature>
<evidence type="ECO:0000256" key="3">
    <source>
        <dbReference type="PROSITE-ProRule" id="PRU00124"/>
    </source>
</evidence>
<feature type="domain" description="EGF-like" evidence="6">
    <location>
        <begin position="421"/>
        <end position="460"/>
    </location>
</feature>
<keyword evidence="5" id="KW-0472">Membrane</keyword>
<reference evidence="7" key="1">
    <citation type="submission" date="2022-11" db="EMBL/GenBank/DDBJ databases">
        <title>Centuries of genome instability and evolution in soft-shell clam transmissible cancer (bioRxiv).</title>
        <authorList>
            <person name="Hart S.F.M."/>
            <person name="Yonemitsu M.A."/>
            <person name="Giersch R.M."/>
            <person name="Beal B.F."/>
            <person name="Arriagada G."/>
            <person name="Davis B.W."/>
            <person name="Ostrander E.A."/>
            <person name="Goff S.P."/>
            <person name="Metzger M.J."/>
        </authorList>
    </citation>
    <scope>NUCLEOTIDE SEQUENCE</scope>
    <source>
        <strain evidence="7">MELC-2E11</strain>
        <tissue evidence="7">Siphon/mantle</tissue>
    </source>
</reference>
<dbReference type="PROSITE" id="PS50068">
    <property type="entry name" value="LDLRA_2"/>
    <property type="match status" value="1"/>
</dbReference>
<dbReference type="Gene3D" id="2.10.25.10">
    <property type="entry name" value="Laminin"/>
    <property type="match status" value="2"/>
</dbReference>
<feature type="compositionally biased region" description="Basic and acidic residues" evidence="4">
    <location>
        <begin position="592"/>
        <end position="604"/>
    </location>
</feature>
<evidence type="ECO:0000256" key="5">
    <source>
        <dbReference type="SAM" id="Phobius"/>
    </source>
</evidence>
<feature type="domain" description="EGF-like" evidence="6">
    <location>
        <begin position="163"/>
        <end position="193"/>
    </location>
</feature>
<organism evidence="7 8">
    <name type="scientific">Mya arenaria</name>
    <name type="common">Soft-shell clam</name>
    <dbReference type="NCBI Taxonomy" id="6604"/>
    <lineage>
        <taxon>Eukaryota</taxon>
        <taxon>Metazoa</taxon>
        <taxon>Spiralia</taxon>
        <taxon>Lophotrochozoa</taxon>
        <taxon>Mollusca</taxon>
        <taxon>Bivalvia</taxon>
        <taxon>Autobranchia</taxon>
        <taxon>Heteroconchia</taxon>
        <taxon>Euheterodonta</taxon>
        <taxon>Imparidentia</taxon>
        <taxon>Neoheterodontei</taxon>
        <taxon>Myida</taxon>
        <taxon>Myoidea</taxon>
        <taxon>Myidae</taxon>
        <taxon>Mya</taxon>
    </lineage>
</organism>
<comment type="caution">
    <text evidence="3">Lacks conserved residue(s) required for the propagation of feature annotation.</text>
</comment>
<keyword evidence="5" id="KW-1133">Transmembrane helix</keyword>
<dbReference type="Proteomes" id="UP001164746">
    <property type="component" value="Chromosome 11"/>
</dbReference>
<feature type="domain" description="EGF-like" evidence="6">
    <location>
        <begin position="195"/>
        <end position="225"/>
    </location>
</feature>
<feature type="transmembrane region" description="Helical" evidence="5">
    <location>
        <begin position="485"/>
        <end position="507"/>
    </location>
</feature>
<keyword evidence="8" id="KW-1185">Reference proteome</keyword>
<protein>
    <submittedName>
        <fullName evidence="7">TENX-like protein</fullName>
    </submittedName>
</protein>
<dbReference type="InterPro" id="IPR000742">
    <property type="entry name" value="EGF"/>
</dbReference>
<evidence type="ECO:0000256" key="1">
    <source>
        <dbReference type="ARBA" id="ARBA00022536"/>
    </source>
</evidence>
<dbReference type="InterPro" id="IPR002172">
    <property type="entry name" value="LDrepeatLR_classA_rpt"/>
</dbReference>
<feature type="domain" description="EGF-like" evidence="6">
    <location>
        <begin position="291"/>
        <end position="321"/>
    </location>
</feature>
<evidence type="ECO:0000313" key="8">
    <source>
        <dbReference type="Proteomes" id="UP001164746"/>
    </source>
</evidence>
<feature type="domain" description="EGF-like" evidence="6">
    <location>
        <begin position="227"/>
        <end position="257"/>
    </location>
</feature>
<evidence type="ECO:0000313" key="7">
    <source>
        <dbReference type="EMBL" id="WAR20513.1"/>
    </source>
</evidence>
<dbReference type="InterPro" id="IPR042635">
    <property type="entry name" value="MEGF10/SREC1/2-like"/>
</dbReference>
<gene>
    <name evidence="7" type="ORF">MAR_002351</name>
</gene>
<evidence type="ECO:0000259" key="6">
    <source>
        <dbReference type="SMART" id="SM00181"/>
    </source>
</evidence>
<dbReference type="SUPFAM" id="SSF57424">
    <property type="entry name" value="LDL receptor-like module"/>
    <property type="match status" value="1"/>
</dbReference>
<dbReference type="InterPro" id="IPR036055">
    <property type="entry name" value="LDL_receptor-like_sf"/>
</dbReference>
<keyword evidence="1" id="KW-0245">EGF-like domain</keyword>
<accession>A0ABY7FII9</accession>
<sequence length="620" mass="68634">MYSCTKSSMRNGRFENSLGTLIFSLWIVFYETNGENEYGRTRSSRRKHSCRQLYQTDKDDCLRIGGVLCGIKHWCIPKNKVCDGENDCQFGVDESSRACTLKQQCESNWSLSEGCFNRCKPGYFGKYCEKICPEKCLNRICNIQSGICTNCAPSYYGKKCDKTCTEECLNGTCYSSSGICQECALGVFGKFCEKSCSNECLNGICYSLSGICKDCKTGYYGKYCDKTCPVGCLNGTCNTSSGICKNCNPGYFGKYCEKNCSEECLNGICNSSSGICKDCKPGYFGEFCEKSCSEECLNGICNSSSGICKDCKPGYFGEFCEKSCSNECLKGICDSSSGICKDCTRTYLESCSLRCGQGCRQRNGFPQCDRQSGKCLHGCYLTYGSHCNETCSNCKSLSSVVPCDIDGVCLIGCESDYWDKKCSSKCSANCQGDEHGNRCNSSTGECINGCTHGWSGRFCGDVSSLQTTTTESTEKDNVSSFKTPMIVISAILTVVVIVVGSVCFLLARKGFIHQQNDRMEPGRVFPDGVPLTQLSSGSRRRQSFNVYTDINEETIDYYHDICEQNLPDNYDEINVTNDTDIEIMHLKEFTDENNSRRSVAKSEDKDDLDSTEETGRKVIQ</sequence>
<evidence type="ECO:0000256" key="2">
    <source>
        <dbReference type="ARBA" id="ARBA00023157"/>
    </source>
</evidence>
<proteinExistence type="predicted"/>
<dbReference type="PANTHER" id="PTHR24043:SF8">
    <property type="entry name" value="EGF-LIKE DOMAIN-CONTAINING PROTEIN"/>
    <property type="match status" value="1"/>
</dbReference>
<dbReference type="SMART" id="SM00192">
    <property type="entry name" value="LDLa"/>
    <property type="match status" value="1"/>
</dbReference>
<keyword evidence="2" id="KW-1015">Disulfide bond</keyword>
<feature type="domain" description="EGF-like" evidence="6">
    <location>
        <begin position="131"/>
        <end position="161"/>
    </location>
</feature>
<feature type="domain" description="EGF-like" evidence="6">
    <location>
        <begin position="87"/>
        <end position="129"/>
    </location>
</feature>
<feature type="domain" description="EGF-like" evidence="6">
    <location>
        <begin position="259"/>
        <end position="289"/>
    </location>
</feature>
<keyword evidence="5" id="KW-0812">Transmembrane</keyword>
<name>A0ABY7FII9_MYAAR</name>
<dbReference type="EMBL" id="CP111022">
    <property type="protein sequence ID" value="WAR20513.1"/>
    <property type="molecule type" value="Genomic_DNA"/>
</dbReference>